<dbReference type="Proteomes" id="UP000681414">
    <property type="component" value="Unassembled WGS sequence"/>
</dbReference>
<dbReference type="GO" id="GO:0008237">
    <property type="term" value="F:metallopeptidase activity"/>
    <property type="evidence" value="ECO:0007669"/>
    <property type="project" value="UniProtKB-KW"/>
</dbReference>
<evidence type="ECO:0000256" key="1">
    <source>
        <dbReference type="SAM" id="Phobius"/>
    </source>
</evidence>
<keyword evidence="1" id="KW-1133">Transmembrane helix</keyword>
<sequence length="205" mass="23780">MKKITYFFLLIIALFLCLSVPAFISINGFSLMEWQRDVWEWNYIGVSFNLLLFILLGSLTKSKVREMGLKLGKWKENLIWYSLISLSVLFLTKLADYFSKGILQFYVPSLSTILFQLFFVSISEELFWRGFVQKQFGFWYSSVGFGTIHFLGSLANGSTMTDAVSYGVFTFLLGLIFSWIRQKTESIYPSILLHGIFNISNYFLK</sequence>
<dbReference type="AlphaFoldDB" id="A0A942TF77"/>
<organism evidence="3 4">
    <name type="scientific">Lederbergia citri</name>
    <dbReference type="NCBI Taxonomy" id="2833580"/>
    <lineage>
        <taxon>Bacteria</taxon>
        <taxon>Bacillati</taxon>
        <taxon>Bacillota</taxon>
        <taxon>Bacilli</taxon>
        <taxon>Bacillales</taxon>
        <taxon>Bacillaceae</taxon>
        <taxon>Lederbergia</taxon>
    </lineage>
</organism>
<evidence type="ECO:0000313" key="4">
    <source>
        <dbReference type="Proteomes" id="UP000681414"/>
    </source>
</evidence>
<evidence type="ECO:0000259" key="2">
    <source>
        <dbReference type="Pfam" id="PF02517"/>
    </source>
</evidence>
<feature type="transmembrane region" description="Helical" evidence="1">
    <location>
        <begin position="105"/>
        <end position="124"/>
    </location>
</feature>
<comment type="caution">
    <text evidence="3">The sequence shown here is derived from an EMBL/GenBank/DDBJ whole genome shotgun (WGS) entry which is preliminary data.</text>
</comment>
<keyword evidence="3" id="KW-0482">Metalloprotease</keyword>
<keyword evidence="3" id="KW-0378">Hydrolase</keyword>
<name>A0A942TF77_9BACI</name>
<feature type="domain" description="CAAX prenyl protease 2/Lysostaphin resistance protein A-like" evidence="2">
    <location>
        <begin position="110"/>
        <end position="199"/>
    </location>
</feature>
<proteinExistence type="predicted"/>
<keyword evidence="4" id="KW-1185">Reference proteome</keyword>
<feature type="transmembrane region" description="Helical" evidence="1">
    <location>
        <begin position="38"/>
        <end position="57"/>
    </location>
</feature>
<reference evidence="3 4" key="1">
    <citation type="submission" date="2021-05" db="EMBL/GenBank/DDBJ databases">
        <title>Novel Bacillus species.</title>
        <authorList>
            <person name="Liu G."/>
        </authorList>
    </citation>
    <scope>NUCLEOTIDE SEQUENCE [LARGE SCALE GENOMIC DNA]</scope>
    <source>
        <strain evidence="4">FJAT-49780</strain>
    </source>
</reference>
<gene>
    <name evidence="3" type="ORF">KHA97_17410</name>
</gene>
<dbReference type="GO" id="GO:0004175">
    <property type="term" value="F:endopeptidase activity"/>
    <property type="evidence" value="ECO:0007669"/>
    <property type="project" value="UniProtKB-ARBA"/>
</dbReference>
<dbReference type="EMBL" id="JAGYPG010000003">
    <property type="protein sequence ID" value="MBS4196830.1"/>
    <property type="molecule type" value="Genomic_DNA"/>
</dbReference>
<feature type="transmembrane region" description="Helical" evidence="1">
    <location>
        <begin position="78"/>
        <end position="99"/>
    </location>
</feature>
<keyword evidence="1" id="KW-0472">Membrane</keyword>
<dbReference type="GO" id="GO:0080120">
    <property type="term" value="P:CAAX-box protein maturation"/>
    <property type="evidence" value="ECO:0007669"/>
    <property type="project" value="UniProtKB-ARBA"/>
</dbReference>
<keyword evidence="3" id="KW-0645">Protease</keyword>
<feature type="transmembrane region" description="Helical" evidence="1">
    <location>
        <begin position="136"/>
        <end position="157"/>
    </location>
</feature>
<dbReference type="RefSeq" id="WP_213126044.1">
    <property type="nucleotide sequence ID" value="NZ_JAGYPG010000003.1"/>
</dbReference>
<protein>
    <submittedName>
        <fullName evidence="3">CPBP family intramembrane metalloprotease</fullName>
    </submittedName>
</protein>
<accession>A0A942TF77</accession>
<dbReference type="Pfam" id="PF02517">
    <property type="entry name" value="Rce1-like"/>
    <property type="match status" value="1"/>
</dbReference>
<evidence type="ECO:0000313" key="3">
    <source>
        <dbReference type="EMBL" id="MBS4196830.1"/>
    </source>
</evidence>
<dbReference type="InterPro" id="IPR003675">
    <property type="entry name" value="Rce1/LyrA-like_dom"/>
</dbReference>
<keyword evidence="1" id="KW-0812">Transmembrane</keyword>
<feature type="transmembrane region" description="Helical" evidence="1">
    <location>
        <begin position="163"/>
        <end position="180"/>
    </location>
</feature>